<organism evidence="2 3">
    <name type="scientific">Veillonella dispar ATCC 17748</name>
    <dbReference type="NCBI Taxonomy" id="546273"/>
    <lineage>
        <taxon>Bacteria</taxon>
        <taxon>Bacillati</taxon>
        <taxon>Bacillota</taxon>
        <taxon>Negativicutes</taxon>
        <taxon>Veillonellales</taxon>
        <taxon>Veillonellaceae</taxon>
        <taxon>Veillonella</taxon>
    </lineage>
</organism>
<dbReference type="Gene3D" id="1.20.5.320">
    <property type="entry name" value="6-Phosphogluconate Dehydrogenase, domain 3"/>
    <property type="match status" value="1"/>
</dbReference>
<dbReference type="Proteomes" id="UP000003529">
    <property type="component" value="Unassembled WGS sequence"/>
</dbReference>
<protein>
    <recommendedName>
        <fullName evidence="4">Collagen triple helix repeat protein</fullName>
    </recommendedName>
</protein>
<accession>C4FQL1</accession>
<sequence>MARIRLGNLKGPKGDKGDPGPRGPQGIQGPPGTAENIDLTPFVKKTENTTLTGQYTFTNNTPIKLNGYNVISENNRILFKNNDNKNVFAFDADTITHNDKSLLTQDKANTLYAPIGDYALRTALNAYATKTDLNNYVTTVNANNTYLSKTDAANTYAKKTDLNGYATTANLNNYLTTSNASTTYLNKTDASSMYAKKTDLSGYAASSTLSNYVTTANANSTYLSKTDADSTYAKKTDVGNGLTLAQANDTYVSKAGTNNVTGTINISQTAGLTLANHILESNPTNLVIKNKANQPILTVYPSVAYLNGREVLNQFKADQLYAPKTALNDYLSKTDASNTYATKANLNSYVTTSQYNNDMNSLLTALRNVNN</sequence>
<proteinExistence type="predicted"/>
<reference evidence="2" key="1">
    <citation type="submission" date="2009-04" db="EMBL/GenBank/DDBJ databases">
        <authorList>
            <person name="Weinstock G."/>
            <person name="Sodergren E."/>
            <person name="Clifton S."/>
            <person name="Fulton L."/>
            <person name="Fulton B."/>
            <person name="Courtney L."/>
            <person name="Fronick C."/>
            <person name="Harrison M."/>
            <person name="Strong C."/>
            <person name="Farmer C."/>
            <person name="Delahaunty K."/>
            <person name="Markovic C."/>
            <person name="Hall O."/>
            <person name="Minx P."/>
            <person name="Tomlinson C."/>
            <person name="Mitreva M."/>
            <person name="Nelson J."/>
            <person name="Hou S."/>
            <person name="Wollam A."/>
            <person name="Pepin K.H."/>
            <person name="Johnson M."/>
            <person name="Bhonagiri V."/>
            <person name="Nash W.E."/>
            <person name="Warren W."/>
            <person name="Chinwalla A."/>
            <person name="Mardis E.R."/>
            <person name="Wilson R.K."/>
        </authorList>
    </citation>
    <scope>NUCLEOTIDE SEQUENCE [LARGE SCALE GENOMIC DNA]</scope>
    <source>
        <strain evidence="2">ATCC 17748</strain>
    </source>
</reference>
<evidence type="ECO:0000313" key="2">
    <source>
        <dbReference type="EMBL" id="EEP65204.1"/>
    </source>
</evidence>
<keyword evidence="3" id="KW-1185">Reference proteome</keyword>
<dbReference type="AlphaFoldDB" id="C4FQL1"/>
<feature type="region of interest" description="Disordered" evidence="1">
    <location>
        <begin position="1"/>
        <end position="37"/>
    </location>
</feature>
<name>C4FQL1_9FIRM</name>
<dbReference type="RefSeq" id="WP_005386490.1">
    <property type="nucleotide sequence ID" value="NZ_GG667604.1"/>
</dbReference>
<evidence type="ECO:0000313" key="3">
    <source>
        <dbReference type="Proteomes" id="UP000003529"/>
    </source>
</evidence>
<gene>
    <name evidence="2" type="ORF">VEIDISOL_01079</name>
</gene>
<evidence type="ECO:0008006" key="4">
    <source>
        <dbReference type="Google" id="ProtNLM"/>
    </source>
</evidence>
<dbReference type="HOGENOM" id="CLU_745857_0_0_9"/>
<evidence type="ECO:0000256" key="1">
    <source>
        <dbReference type="SAM" id="MobiDB-lite"/>
    </source>
</evidence>
<dbReference type="EMBL" id="ACIK02000010">
    <property type="protein sequence ID" value="EEP65204.1"/>
    <property type="molecule type" value="Genomic_DNA"/>
</dbReference>
<comment type="caution">
    <text evidence="2">The sequence shown here is derived from an EMBL/GenBank/DDBJ whole genome shotgun (WGS) entry which is preliminary data.</text>
</comment>